<evidence type="ECO:0000313" key="2">
    <source>
        <dbReference type="Proteomes" id="UP000001055"/>
    </source>
</evidence>
<dbReference type="KEGG" id="pno:SNOG_16323"/>
<dbReference type="RefSeq" id="XP_001806446.1">
    <property type="nucleotide sequence ID" value="XM_001806394.1"/>
</dbReference>
<gene>
    <name evidence="1" type="ORF">SNOG_16323</name>
</gene>
<proteinExistence type="predicted"/>
<dbReference type="Proteomes" id="UP000001055">
    <property type="component" value="Unassembled WGS sequence"/>
</dbReference>
<dbReference type="AlphaFoldDB" id="Q0TW06"/>
<evidence type="ECO:0000313" key="1">
    <source>
        <dbReference type="EMBL" id="EAT76309.1"/>
    </source>
</evidence>
<name>Q0TW06_PHANO</name>
<sequence>MPVDETERGEDKATMLPRNCRIMLQYLTVS</sequence>
<dbReference type="GeneID" id="5983377"/>
<reference evidence="2" key="1">
    <citation type="journal article" date="2007" name="Plant Cell">
        <title>Dothideomycete-plant interactions illuminated by genome sequencing and EST analysis of the wheat pathogen Stagonospora nodorum.</title>
        <authorList>
            <person name="Hane J.K."/>
            <person name="Lowe R.G."/>
            <person name="Solomon P.S."/>
            <person name="Tan K.C."/>
            <person name="Schoch C.L."/>
            <person name="Spatafora J.W."/>
            <person name="Crous P.W."/>
            <person name="Kodira C."/>
            <person name="Birren B.W."/>
            <person name="Galagan J.E."/>
            <person name="Torriani S.F."/>
            <person name="McDonald B.A."/>
            <person name="Oliver R.P."/>
        </authorList>
    </citation>
    <scope>NUCLEOTIDE SEQUENCE [LARGE SCALE GENOMIC DNA]</scope>
    <source>
        <strain evidence="2">SN15 / ATCC MYA-4574 / FGSC 10173</strain>
    </source>
</reference>
<organism evidence="1 2">
    <name type="scientific">Phaeosphaeria nodorum (strain SN15 / ATCC MYA-4574 / FGSC 10173)</name>
    <name type="common">Glume blotch fungus</name>
    <name type="synonym">Parastagonospora nodorum</name>
    <dbReference type="NCBI Taxonomy" id="321614"/>
    <lineage>
        <taxon>Eukaryota</taxon>
        <taxon>Fungi</taxon>
        <taxon>Dikarya</taxon>
        <taxon>Ascomycota</taxon>
        <taxon>Pezizomycotina</taxon>
        <taxon>Dothideomycetes</taxon>
        <taxon>Pleosporomycetidae</taxon>
        <taxon>Pleosporales</taxon>
        <taxon>Pleosporineae</taxon>
        <taxon>Phaeosphaeriaceae</taxon>
        <taxon>Parastagonospora</taxon>
    </lineage>
</organism>
<dbReference type="HOGENOM" id="CLU_3406541_0_0_1"/>
<accession>Q0TW06</accession>
<protein>
    <submittedName>
        <fullName evidence="1">Uncharacterized protein</fullName>
    </submittedName>
</protein>
<dbReference type="EMBL" id="CH445369">
    <property type="protein sequence ID" value="EAT76309.1"/>
    <property type="molecule type" value="Genomic_DNA"/>
</dbReference>
<dbReference type="InParanoid" id="Q0TW06"/>